<dbReference type="CDD" id="cd00091">
    <property type="entry name" value="NUC"/>
    <property type="match status" value="1"/>
</dbReference>
<evidence type="ECO:0000256" key="6">
    <source>
        <dbReference type="SAM" id="SignalP"/>
    </source>
</evidence>
<evidence type="ECO:0000256" key="4">
    <source>
        <dbReference type="PIRSR" id="PIRSR640255-1"/>
    </source>
</evidence>
<dbReference type="SMART" id="SM00892">
    <property type="entry name" value="Endonuclease_NS"/>
    <property type="match status" value="1"/>
</dbReference>
<feature type="signal peptide" evidence="6">
    <location>
        <begin position="1"/>
        <end position="18"/>
    </location>
</feature>
<reference evidence="9 10" key="1">
    <citation type="submission" date="2020-04" db="EMBL/GenBank/DDBJ databases">
        <authorList>
            <person name="Alioto T."/>
            <person name="Alioto T."/>
            <person name="Gomez Garrido J."/>
        </authorList>
    </citation>
    <scope>NUCLEOTIDE SEQUENCE [LARGE SCALE GENOMIC DNA]</scope>
</reference>
<dbReference type="GO" id="GO:0046872">
    <property type="term" value="F:metal ion binding"/>
    <property type="evidence" value="ECO:0007669"/>
    <property type="project" value="UniProtKB-KW"/>
</dbReference>
<dbReference type="PANTHER" id="PTHR13966:SF19">
    <property type="entry name" value="NUCLEASE EXOG, MITOCHONDRIAL"/>
    <property type="match status" value="1"/>
</dbReference>
<comment type="caution">
    <text evidence="9">The sequence shown here is derived from an EMBL/GenBank/DDBJ whole genome shotgun (WGS) entry which is preliminary data.</text>
</comment>
<evidence type="ECO:0008006" key="11">
    <source>
        <dbReference type="Google" id="ProtNLM"/>
    </source>
</evidence>
<accession>A0A8S1C3G2</accession>
<dbReference type="GO" id="GO:0005634">
    <property type="term" value="C:nucleus"/>
    <property type="evidence" value="ECO:0007669"/>
    <property type="project" value="TreeGrafter"/>
</dbReference>
<keyword evidence="2" id="KW-0540">Nuclease</keyword>
<feature type="active site" description="Proton acceptor" evidence="4">
    <location>
        <position position="250"/>
    </location>
</feature>
<dbReference type="InterPro" id="IPR020821">
    <property type="entry name" value="ENPP1-3/EXOG-like_nuc-like"/>
</dbReference>
<dbReference type="SMART" id="SM00477">
    <property type="entry name" value="NUC"/>
    <property type="match status" value="1"/>
</dbReference>
<dbReference type="SUPFAM" id="SSF54060">
    <property type="entry name" value="His-Me finger endonucleases"/>
    <property type="match status" value="1"/>
</dbReference>
<sequence>MRLTAVLLVLVLGCGVIARDAGVRKPINANAKPFGNNYSSGQACAINLKKDFPRNQPLVLSTSGRLVMPDTKGTLQLQPGQVIILSCPGKENKLAKLGTKESAVSCGSGSELNVSPDKRLPMKELDCTSLIQHSARKNEGEKCEVPGNYQVIDIGFDLPNGTLIPVLKTCFDPKNEDAIYAKFTMTPSIGGAQSGEQRPQFVEGPFYPNLNVNSKYVKEGQRATLAHILGSEELANKYIGEGDYYLARGHLAARADFVYSSHQRATFWYVNVAPQWQTFNGGNWNTLEDNVRKFASRSGGHELVVYTGTHGIATLPDAQGKEQPLYLSVDGSAAKLKVPAIFWKVVLEPSTGKGVAFVGVNNPYKEELETVCEDICDQIDWLTWQPKKQKLGFGYCCAVTDLSRAVPNVPKLKITGLLV</sequence>
<dbReference type="GO" id="GO:0004521">
    <property type="term" value="F:RNA endonuclease activity"/>
    <property type="evidence" value="ECO:0007669"/>
    <property type="project" value="TreeGrafter"/>
</dbReference>
<feature type="binding site" evidence="5">
    <location>
        <position position="280"/>
    </location>
    <ligand>
        <name>Mg(2+)</name>
        <dbReference type="ChEBI" id="CHEBI:18420"/>
        <note>catalytic</note>
    </ligand>
</feature>
<evidence type="ECO:0000313" key="10">
    <source>
        <dbReference type="Proteomes" id="UP000494165"/>
    </source>
</evidence>
<evidence type="ECO:0000256" key="3">
    <source>
        <dbReference type="ARBA" id="ARBA00022759"/>
    </source>
</evidence>
<feature type="domain" description="DNA/RNA non-specific endonuclease/pyrophosphatase/phosphodiesterase" evidence="8">
    <location>
        <begin position="163"/>
        <end position="402"/>
    </location>
</feature>
<keyword evidence="5" id="KW-0479">Metal-binding</keyword>
<dbReference type="FunFam" id="3.40.570.10:FF:000007">
    <property type="entry name" value="Alkaline nuclease"/>
    <property type="match status" value="1"/>
</dbReference>
<protein>
    <recommendedName>
        <fullName evidence="11">DNA/RNA non-specific endonuclease domain-containing protein</fullName>
    </recommendedName>
</protein>
<evidence type="ECO:0000313" key="9">
    <source>
        <dbReference type="EMBL" id="CAB3365389.1"/>
    </source>
</evidence>
<dbReference type="InterPro" id="IPR001604">
    <property type="entry name" value="Endo_G_ENPP1-like_dom"/>
</dbReference>
<comment type="similarity">
    <text evidence="1">Belongs to the DNA/RNA non-specific endonuclease family.</text>
</comment>
<name>A0A8S1C3G2_9INSE</name>
<keyword evidence="3" id="KW-0378">Hydrolase</keyword>
<keyword evidence="10" id="KW-1185">Reference proteome</keyword>
<dbReference type="AlphaFoldDB" id="A0A8S1C3G2"/>
<dbReference type="InterPro" id="IPR040255">
    <property type="entry name" value="Non-specific_endonuclease"/>
</dbReference>
<dbReference type="Proteomes" id="UP000494165">
    <property type="component" value="Unassembled WGS sequence"/>
</dbReference>
<dbReference type="GO" id="GO:0006309">
    <property type="term" value="P:apoptotic DNA fragmentation"/>
    <property type="evidence" value="ECO:0007669"/>
    <property type="project" value="TreeGrafter"/>
</dbReference>
<gene>
    <name evidence="9" type="ORF">CLODIP_2_CD06116</name>
</gene>
<dbReference type="GO" id="GO:0003676">
    <property type="term" value="F:nucleic acid binding"/>
    <property type="evidence" value="ECO:0007669"/>
    <property type="project" value="InterPro"/>
</dbReference>
<dbReference type="PANTHER" id="PTHR13966">
    <property type="entry name" value="ENDONUCLEASE RELATED"/>
    <property type="match status" value="1"/>
</dbReference>
<evidence type="ECO:0000256" key="5">
    <source>
        <dbReference type="PIRSR" id="PIRSR640255-2"/>
    </source>
</evidence>
<dbReference type="Pfam" id="PF01223">
    <property type="entry name" value="Endonuclease_NS"/>
    <property type="match status" value="1"/>
</dbReference>
<dbReference type="InterPro" id="IPR044925">
    <property type="entry name" value="His-Me_finger_sf"/>
</dbReference>
<dbReference type="EMBL" id="CADEPI010000020">
    <property type="protein sequence ID" value="CAB3365389.1"/>
    <property type="molecule type" value="Genomic_DNA"/>
</dbReference>
<feature type="domain" description="ENPP1-3/EXOG-like endonuclease/phosphodiesterase" evidence="7">
    <location>
        <begin position="169"/>
        <end position="390"/>
    </location>
</feature>
<dbReference type="InterPro" id="IPR044929">
    <property type="entry name" value="DNA/RNA_non-sp_Endonuclease_sf"/>
</dbReference>
<dbReference type="OrthoDB" id="5960141at2759"/>
<organism evidence="9 10">
    <name type="scientific">Cloeon dipterum</name>
    <dbReference type="NCBI Taxonomy" id="197152"/>
    <lineage>
        <taxon>Eukaryota</taxon>
        <taxon>Metazoa</taxon>
        <taxon>Ecdysozoa</taxon>
        <taxon>Arthropoda</taxon>
        <taxon>Hexapoda</taxon>
        <taxon>Insecta</taxon>
        <taxon>Pterygota</taxon>
        <taxon>Palaeoptera</taxon>
        <taxon>Ephemeroptera</taxon>
        <taxon>Pisciforma</taxon>
        <taxon>Baetidae</taxon>
        <taxon>Cloeon</taxon>
    </lineage>
</organism>
<dbReference type="GO" id="GO:0000014">
    <property type="term" value="F:single-stranded DNA endodeoxyribonuclease activity"/>
    <property type="evidence" value="ECO:0007669"/>
    <property type="project" value="TreeGrafter"/>
</dbReference>
<feature type="chain" id="PRO_5035844906" description="DNA/RNA non-specific endonuclease domain-containing protein" evidence="6">
    <location>
        <begin position="19"/>
        <end position="419"/>
    </location>
</feature>
<keyword evidence="6" id="KW-0732">Signal</keyword>
<keyword evidence="3" id="KW-0255">Endonuclease</keyword>
<dbReference type="GO" id="GO:0005743">
    <property type="term" value="C:mitochondrial inner membrane"/>
    <property type="evidence" value="ECO:0007669"/>
    <property type="project" value="TreeGrafter"/>
</dbReference>
<dbReference type="Gene3D" id="3.40.570.10">
    <property type="entry name" value="Extracellular Endonuclease, subunit A"/>
    <property type="match status" value="1"/>
</dbReference>
<evidence type="ECO:0000256" key="2">
    <source>
        <dbReference type="ARBA" id="ARBA00022722"/>
    </source>
</evidence>
<evidence type="ECO:0000259" key="7">
    <source>
        <dbReference type="SMART" id="SM00477"/>
    </source>
</evidence>
<proteinExistence type="inferred from homology"/>
<evidence type="ECO:0000256" key="1">
    <source>
        <dbReference type="ARBA" id="ARBA00010052"/>
    </source>
</evidence>
<evidence type="ECO:0000259" key="8">
    <source>
        <dbReference type="SMART" id="SM00892"/>
    </source>
</evidence>